<reference evidence="3" key="2">
    <citation type="submission" date="2025-08" db="UniProtKB">
        <authorList>
            <consortium name="RefSeq"/>
        </authorList>
    </citation>
    <scope>IDENTIFICATION</scope>
    <source>
        <tissue evidence="3">Young leaves</tissue>
    </source>
</reference>
<dbReference type="PANTHER" id="PTHR10694">
    <property type="entry name" value="LYSINE-SPECIFIC DEMETHYLASE"/>
    <property type="match status" value="1"/>
</dbReference>
<feature type="domain" description="JmjN" evidence="1">
    <location>
        <begin position="30"/>
        <end position="71"/>
    </location>
</feature>
<dbReference type="GO" id="GO:0000785">
    <property type="term" value="C:chromatin"/>
    <property type="evidence" value="ECO:0007669"/>
    <property type="project" value="TreeGrafter"/>
</dbReference>
<dbReference type="Gene3D" id="2.60.120.650">
    <property type="entry name" value="Cupin"/>
    <property type="match status" value="1"/>
</dbReference>
<dbReference type="InterPro" id="IPR003349">
    <property type="entry name" value="JmjN"/>
</dbReference>
<keyword evidence="2" id="KW-1185">Reference proteome</keyword>
<name>A0A8B7BKS0_PHODC</name>
<accession>A0A8B7BKS0</accession>
<sequence>MGKGRPCAVEKGILRHSHDASPSTTTLPQAPVFYPTEEEFKDPLEFIDKICPHVQPFGIYRIFWISEMTMIDSLIELVNQIQRACTVLGDYDGANGGAALPTLWEALPSVAVIGEQVSPPSPQRKGSRSMPNSCTCRGGNSLTLVLIQLSFEGAII</sequence>
<dbReference type="KEGG" id="pda:103699558"/>
<gene>
    <name evidence="3" type="primary">LOC103699558</name>
</gene>
<dbReference type="OrthoDB" id="786772at2759"/>
<evidence type="ECO:0000313" key="3">
    <source>
        <dbReference type="RefSeq" id="XP_008779800.2"/>
    </source>
</evidence>
<organism evidence="2 3">
    <name type="scientific">Phoenix dactylifera</name>
    <name type="common">Date palm</name>
    <dbReference type="NCBI Taxonomy" id="42345"/>
    <lineage>
        <taxon>Eukaryota</taxon>
        <taxon>Viridiplantae</taxon>
        <taxon>Streptophyta</taxon>
        <taxon>Embryophyta</taxon>
        <taxon>Tracheophyta</taxon>
        <taxon>Spermatophyta</taxon>
        <taxon>Magnoliopsida</taxon>
        <taxon>Liliopsida</taxon>
        <taxon>Arecaceae</taxon>
        <taxon>Coryphoideae</taxon>
        <taxon>Phoeniceae</taxon>
        <taxon>Phoenix</taxon>
    </lineage>
</organism>
<dbReference type="Pfam" id="PF02375">
    <property type="entry name" value="JmjN"/>
    <property type="match status" value="1"/>
</dbReference>
<reference evidence="2" key="1">
    <citation type="journal article" date="2019" name="Nat. Commun.">
        <title>Genome-wide association mapping of date palm fruit traits.</title>
        <authorList>
            <person name="Hazzouri K.M."/>
            <person name="Gros-Balthazard M."/>
            <person name="Flowers J.M."/>
            <person name="Copetti D."/>
            <person name="Lemansour A."/>
            <person name="Lebrun M."/>
            <person name="Masmoudi K."/>
            <person name="Ferrand S."/>
            <person name="Dhar M.I."/>
            <person name="Fresquez Z.A."/>
            <person name="Rosas U."/>
            <person name="Zhang J."/>
            <person name="Talag J."/>
            <person name="Lee S."/>
            <person name="Kudrna D."/>
            <person name="Powell R.F."/>
            <person name="Leitch I.J."/>
            <person name="Krueger R.R."/>
            <person name="Wing R.A."/>
            <person name="Amiri K.M.A."/>
            <person name="Purugganan M.D."/>
        </authorList>
    </citation>
    <scope>NUCLEOTIDE SEQUENCE [LARGE SCALE GENOMIC DNA]</scope>
    <source>
        <strain evidence="2">cv. Khalas</strain>
    </source>
</reference>
<dbReference type="GO" id="GO:0032452">
    <property type="term" value="F:histone demethylase activity"/>
    <property type="evidence" value="ECO:0007669"/>
    <property type="project" value="TreeGrafter"/>
</dbReference>
<evidence type="ECO:0000259" key="1">
    <source>
        <dbReference type="PROSITE" id="PS51183"/>
    </source>
</evidence>
<dbReference type="Proteomes" id="UP000228380">
    <property type="component" value="Chromosome 16"/>
</dbReference>
<proteinExistence type="predicted"/>
<dbReference type="GeneID" id="103699558"/>
<evidence type="ECO:0000313" key="2">
    <source>
        <dbReference type="Proteomes" id="UP000228380"/>
    </source>
</evidence>
<dbReference type="PROSITE" id="PS51183">
    <property type="entry name" value="JMJN"/>
    <property type="match status" value="1"/>
</dbReference>
<dbReference type="GO" id="GO:0010468">
    <property type="term" value="P:regulation of gene expression"/>
    <property type="evidence" value="ECO:0007669"/>
    <property type="project" value="TreeGrafter"/>
</dbReference>
<dbReference type="GO" id="GO:0005634">
    <property type="term" value="C:nucleus"/>
    <property type="evidence" value="ECO:0007669"/>
    <property type="project" value="TreeGrafter"/>
</dbReference>
<protein>
    <submittedName>
        <fullName evidence="3">Uncharacterized protein LOC103699558</fullName>
    </submittedName>
</protein>
<dbReference type="SMART" id="SM00545">
    <property type="entry name" value="JmjN"/>
    <property type="match status" value="1"/>
</dbReference>
<dbReference type="PANTHER" id="PTHR10694:SF133">
    <property type="entry name" value="LYSINE-SPECIFIC DEMETHYLASE JMJ17"/>
    <property type="match status" value="1"/>
</dbReference>
<dbReference type="AlphaFoldDB" id="A0A8B7BKS0"/>
<dbReference type="RefSeq" id="XP_008779800.2">
    <property type="nucleotide sequence ID" value="XM_008781578.4"/>
</dbReference>